<dbReference type="AlphaFoldDB" id="A0A133Q955"/>
<feature type="chain" id="PRO_5007458649" description="Outer membrane protein beta-barrel domain-containing protein" evidence="1">
    <location>
        <begin position="22"/>
        <end position="190"/>
    </location>
</feature>
<sequence>MKLRKRLLAIFLLLGCVSAMQGQSKFHFDLDYHYYLGLSEKFMNRTFHRDTYKMGGNSLRFTARYDLSPLWSAGMGLGLDCYTNPSHTTMPIFATVRCKAIKTVPELYAFSDLGYAVKVGDYSKGFTGSLGIGYTYSFAKHLGVNFQIAYNLKCFDDLPTYTIDTYLNRTTYSEEDATRHSLSFGIGLTF</sequence>
<keyword evidence="3" id="KW-1185">Reference proteome</keyword>
<reference evidence="3" key="1">
    <citation type="submission" date="2016-01" db="EMBL/GenBank/DDBJ databases">
        <authorList>
            <person name="Mitreva M."/>
            <person name="Pepin K.H."/>
            <person name="Mihindukulasuriya K.A."/>
            <person name="Fulton R."/>
            <person name="Fronick C."/>
            <person name="O'Laughlin M."/>
            <person name="Miner T."/>
            <person name="Herter B."/>
            <person name="Rosa B.A."/>
            <person name="Cordes M."/>
            <person name="Tomlinson C."/>
            <person name="Wollam A."/>
            <person name="Palsikar V.B."/>
            <person name="Mardis E.R."/>
            <person name="Wilson R.K."/>
        </authorList>
    </citation>
    <scope>NUCLEOTIDE SEQUENCE [LARGE SCALE GENOMIC DNA]</scope>
    <source>
        <strain evidence="3">MJR7716</strain>
    </source>
</reference>
<evidence type="ECO:0000313" key="3">
    <source>
        <dbReference type="Proteomes" id="UP000070533"/>
    </source>
</evidence>
<organism evidence="2 3">
    <name type="scientific">Prevotella corporis</name>
    <dbReference type="NCBI Taxonomy" id="28128"/>
    <lineage>
        <taxon>Bacteria</taxon>
        <taxon>Pseudomonadati</taxon>
        <taxon>Bacteroidota</taxon>
        <taxon>Bacteroidia</taxon>
        <taxon>Bacteroidales</taxon>
        <taxon>Prevotellaceae</taxon>
        <taxon>Prevotella</taxon>
    </lineage>
</organism>
<evidence type="ECO:0000256" key="1">
    <source>
        <dbReference type="SAM" id="SignalP"/>
    </source>
</evidence>
<dbReference type="OrthoDB" id="1066409at2"/>
<dbReference type="Proteomes" id="UP000070533">
    <property type="component" value="Unassembled WGS sequence"/>
</dbReference>
<gene>
    <name evidence="2" type="ORF">HMPREF3226_01245</name>
</gene>
<name>A0A133Q955_9BACT</name>
<dbReference type="PATRIC" id="fig|28128.5.peg.1269"/>
<accession>A0A133Q955</accession>
<dbReference type="EMBL" id="LRQG01000092">
    <property type="protein sequence ID" value="KXA39410.1"/>
    <property type="molecule type" value="Genomic_DNA"/>
</dbReference>
<dbReference type="RefSeq" id="WP_060940608.1">
    <property type="nucleotide sequence ID" value="NZ_JAIHUT010000014.1"/>
</dbReference>
<proteinExistence type="predicted"/>
<dbReference type="STRING" id="28128.HMPREF3226_01245"/>
<keyword evidence="1" id="KW-0732">Signal</keyword>
<evidence type="ECO:0000313" key="2">
    <source>
        <dbReference type="EMBL" id="KXA39410.1"/>
    </source>
</evidence>
<feature type="signal peptide" evidence="1">
    <location>
        <begin position="1"/>
        <end position="21"/>
    </location>
</feature>
<evidence type="ECO:0008006" key="4">
    <source>
        <dbReference type="Google" id="ProtNLM"/>
    </source>
</evidence>
<comment type="caution">
    <text evidence="2">The sequence shown here is derived from an EMBL/GenBank/DDBJ whole genome shotgun (WGS) entry which is preliminary data.</text>
</comment>
<protein>
    <recommendedName>
        <fullName evidence="4">Outer membrane protein beta-barrel domain-containing protein</fullName>
    </recommendedName>
</protein>